<feature type="transmembrane region" description="Helical" evidence="17">
    <location>
        <begin position="137"/>
        <end position="153"/>
    </location>
</feature>
<gene>
    <name evidence="18" type="ORF">PARMNEM_LOCUS13075</name>
</gene>
<comment type="similarity">
    <text evidence="3">Belongs to the AIG1 family.</text>
</comment>
<organism evidence="18 19">
    <name type="scientific">Parnassius mnemosyne</name>
    <name type="common">clouded apollo</name>
    <dbReference type="NCBI Taxonomy" id="213953"/>
    <lineage>
        <taxon>Eukaryota</taxon>
        <taxon>Metazoa</taxon>
        <taxon>Ecdysozoa</taxon>
        <taxon>Arthropoda</taxon>
        <taxon>Hexapoda</taxon>
        <taxon>Insecta</taxon>
        <taxon>Pterygota</taxon>
        <taxon>Neoptera</taxon>
        <taxon>Endopterygota</taxon>
        <taxon>Lepidoptera</taxon>
        <taxon>Glossata</taxon>
        <taxon>Ditrysia</taxon>
        <taxon>Papilionoidea</taxon>
        <taxon>Papilionidae</taxon>
        <taxon>Parnassiinae</taxon>
        <taxon>Parnassini</taxon>
        <taxon>Parnassius</taxon>
        <taxon>Driopa</taxon>
    </lineage>
</organism>
<keyword evidence="4 17" id="KW-0812">Transmembrane</keyword>
<comment type="catalytic activity">
    <reaction evidence="10">
        <text>12-octadecanoyloxy-octadecanoate + H2O = 12-hydroxyoctadecanoate + octadecanoate + H(+)</text>
        <dbReference type="Rhea" id="RHEA:52080"/>
        <dbReference type="ChEBI" id="CHEBI:15377"/>
        <dbReference type="ChEBI" id="CHEBI:15378"/>
        <dbReference type="ChEBI" id="CHEBI:25629"/>
        <dbReference type="ChEBI" id="CHEBI:84201"/>
        <dbReference type="ChEBI" id="CHEBI:136330"/>
    </reaction>
    <physiologicalReaction direction="left-to-right" evidence="10">
        <dbReference type="Rhea" id="RHEA:52081"/>
    </physiologicalReaction>
</comment>
<evidence type="ECO:0000256" key="2">
    <source>
        <dbReference type="ARBA" id="ARBA00004127"/>
    </source>
</evidence>
<evidence type="ECO:0000256" key="5">
    <source>
        <dbReference type="ARBA" id="ARBA00022989"/>
    </source>
</evidence>
<evidence type="ECO:0000256" key="10">
    <source>
        <dbReference type="ARBA" id="ARBA00048680"/>
    </source>
</evidence>
<proteinExistence type="inferred from homology"/>
<evidence type="ECO:0000256" key="4">
    <source>
        <dbReference type="ARBA" id="ARBA00022692"/>
    </source>
</evidence>
<evidence type="ECO:0000256" key="8">
    <source>
        <dbReference type="ARBA" id="ARBA00047427"/>
    </source>
</evidence>
<comment type="catalytic activity">
    <reaction evidence="13">
        <text>9-octadecanoyloxy-octadecanoate + H2O = 9-hydroxy-octadecanoate + octadecanoate + H(+)</text>
        <dbReference type="Rhea" id="RHEA:52096"/>
        <dbReference type="ChEBI" id="CHEBI:15377"/>
        <dbReference type="ChEBI" id="CHEBI:15378"/>
        <dbReference type="ChEBI" id="CHEBI:25629"/>
        <dbReference type="ChEBI" id="CHEBI:136286"/>
        <dbReference type="ChEBI" id="CHEBI:136373"/>
    </reaction>
    <physiologicalReaction direction="left-to-right" evidence="13">
        <dbReference type="Rhea" id="RHEA:52097"/>
    </physiologicalReaction>
</comment>
<evidence type="ECO:0008006" key="20">
    <source>
        <dbReference type="Google" id="ProtNLM"/>
    </source>
</evidence>
<feature type="transmembrane region" description="Helical" evidence="17">
    <location>
        <begin position="95"/>
        <end position="117"/>
    </location>
</feature>
<comment type="catalytic activity">
    <reaction evidence="8">
        <text>13-octadecanoyloxy-octadecanoate + H2O = 13-hydroxy-octadecanoate + octadecanoate + H(+)</text>
        <dbReference type="Rhea" id="RHEA:52084"/>
        <dbReference type="ChEBI" id="CHEBI:15377"/>
        <dbReference type="ChEBI" id="CHEBI:15378"/>
        <dbReference type="ChEBI" id="CHEBI:25629"/>
        <dbReference type="ChEBI" id="CHEBI:136304"/>
        <dbReference type="ChEBI" id="CHEBI:136335"/>
    </reaction>
    <physiologicalReaction direction="left-to-right" evidence="8">
        <dbReference type="Rhea" id="RHEA:52085"/>
    </physiologicalReaction>
</comment>
<dbReference type="Proteomes" id="UP001314205">
    <property type="component" value="Unassembled WGS sequence"/>
</dbReference>
<dbReference type="AlphaFoldDB" id="A0AAV1LCR8"/>
<keyword evidence="5 17" id="KW-1133">Transmembrane helix</keyword>
<protein>
    <recommendedName>
        <fullName evidence="20">Androgen-dependent TFPI-regulating protein</fullName>
    </recommendedName>
</protein>
<comment type="caution">
    <text evidence="18">The sequence shown here is derived from an EMBL/GenBank/DDBJ whole genome shotgun (WGS) entry which is preliminary data.</text>
</comment>
<comment type="catalytic activity">
    <reaction evidence="7">
        <text>12-hexadecanoyloxy-octadecanoate + H2O = 12-hydroxyoctadecanoate + hexadecanoate + H(+)</text>
        <dbReference type="Rhea" id="RHEA:52056"/>
        <dbReference type="ChEBI" id="CHEBI:7896"/>
        <dbReference type="ChEBI" id="CHEBI:15377"/>
        <dbReference type="ChEBI" id="CHEBI:15378"/>
        <dbReference type="ChEBI" id="CHEBI:83677"/>
        <dbReference type="ChEBI" id="CHEBI:84201"/>
    </reaction>
    <physiologicalReaction direction="left-to-right" evidence="7">
        <dbReference type="Rhea" id="RHEA:52057"/>
    </physiologicalReaction>
</comment>
<sequence>MNNYIYYRIFGYTATIVMHVTNIYFMIKGLKKEHFDDPNLKIFTNLQSRYFTCWTFVIQIFYAIIGLTCDILTLLNSGKKDYKLPKHLRGCRDTLFAGVLWPSTLLVFTVFWCLFLYDRDLIFPKFIDKVLNKTANHVIHTAIVPVVLWEVVFRPRAEPKSHLRNILHVLFHISLYFLVLAYTYIERGIWIYPILTKTFGNIYFPIILAILLLLKIFLYFLQWQLNYLVHGRKVVNKKTL</sequence>
<feature type="transmembrane region" description="Helical" evidence="17">
    <location>
        <begin position="165"/>
        <end position="182"/>
    </location>
</feature>
<dbReference type="EMBL" id="CAVLGL010000088">
    <property type="protein sequence ID" value="CAK1593276.1"/>
    <property type="molecule type" value="Genomic_DNA"/>
</dbReference>
<comment type="catalytic activity">
    <reaction evidence="14">
        <text>13-(9Z-octadecenoyloxy)-octadecanoate + H2O = 13-hydroxy-octadecanoate + (9Z)-octadecenoate + H(+)</text>
        <dbReference type="Rhea" id="RHEA:52064"/>
        <dbReference type="ChEBI" id="CHEBI:15377"/>
        <dbReference type="ChEBI" id="CHEBI:15378"/>
        <dbReference type="ChEBI" id="CHEBI:30823"/>
        <dbReference type="ChEBI" id="CHEBI:136303"/>
        <dbReference type="ChEBI" id="CHEBI:136304"/>
    </reaction>
    <physiologicalReaction direction="left-to-right" evidence="14">
        <dbReference type="Rhea" id="RHEA:52065"/>
    </physiologicalReaction>
</comment>
<dbReference type="InterPro" id="IPR006838">
    <property type="entry name" value="ADTRP_AIG1"/>
</dbReference>
<keyword evidence="6 17" id="KW-0472">Membrane</keyword>
<reference evidence="18 19" key="1">
    <citation type="submission" date="2023-11" db="EMBL/GenBank/DDBJ databases">
        <authorList>
            <person name="Hedman E."/>
            <person name="Englund M."/>
            <person name="Stromberg M."/>
            <person name="Nyberg Akerstrom W."/>
            <person name="Nylinder S."/>
            <person name="Jareborg N."/>
            <person name="Kallberg Y."/>
            <person name="Kronander E."/>
        </authorList>
    </citation>
    <scope>NUCLEOTIDE SEQUENCE [LARGE SCALE GENOMIC DNA]</scope>
</reference>
<comment type="catalytic activity">
    <reaction evidence="9">
        <text>9-hexadecanoyloxy-octadecanoate + H2O = 9-hydroxy-octadecanoate + hexadecanoate + H(+)</text>
        <dbReference type="Rhea" id="RHEA:52052"/>
        <dbReference type="ChEBI" id="CHEBI:7896"/>
        <dbReference type="ChEBI" id="CHEBI:15377"/>
        <dbReference type="ChEBI" id="CHEBI:15378"/>
        <dbReference type="ChEBI" id="CHEBI:83670"/>
        <dbReference type="ChEBI" id="CHEBI:136286"/>
    </reaction>
    <physiologicalReaction direction="left-to-right" evidence="9">
        <dbReference type="Rhea" id="RHEA:52053"/>
    </physiologicalReaction>
</comment>
<comment type="subcellular location">
    <subcellularLocation>
        <location evidence="2">Endomembrane system</location>
        <topology evidence="2">Multi-pass membrane protein</topology>
    </subcellularLocation>
</comment>
<dbReference type="GO" id="GO:0016020">
    <property type="term" value="C:membrane"/>
    <property type="evidence" value="ECO:0007669"/>
    <property type="project" value="InterPro"/>
</dbReference>
<evidence type="ECO:0000256" key="16">
    <source>
        <dbReference type="ARBA" id="ARBA00049428"/>
    </source>
</evidence>
<comment type="catalytic activity">
    <reaction evidence="16">
        <text>12-(9Z-hexadecenoyloxy)-octadecanoate + H2O = 12-hydroxyoctadecanoate + (9Z)-hexadecenoate + H(+)</text>
        <dbReference type="Rhea" id="RHEA:52072"/>
        <dbReference type="ChEBI" id="CHEBI:15377"/>
        <dbReference type="ChEBI" id="CHEBI:15378"/>
        <dbReference type="ChEBI" id="CHEBI:32372"/>
        <dbReference type="ChEBI" id="CHEBI:84201"/>
        <dbReference type="ChEBI" id="CHEBI:136312"/>
    </reaction>
    <physiologicalReaction direction="left-to-right" evidence="16">
        <dbReference type="Rhea" id="RHEA:52073"/>
    </physiologicalReaction>
</comment>
<evidence type="ECO:0000256" key="11">
    <source>
        <dbReference type="ARBA" id="ARBA00048701"/>
    </source>
</evidence>
<evidence type="ECO:0000256" key="3">
    <source>
        <dbReference type="ARBA" id="ARBA00009300"/>
    </source>
</evidence>
<dbReference type="PANTHER" id="PTHR10989">
    <property type="entry name" value="ANDROGEN-INDUCED PROTEIN 1-RELATED"/>
    <property type="match status" value="1"/>
</dbReference>
<dbReference type="GO" id="GO:0012505">
    <property type="term" value="C:endomembrane system"/>
    <property type="evidence" value="ECO:0007669"/>
    <property type="project" value="UniProtKB-SubCell"/>
</dbReference>
<evidence type="ECO:0000256" key="1">
    <source>
        <dbReference type="ARBA" id="ARBA00000923"/>
    </source>
</evidence>
<evidence type="ECO:0000256" key="15">
    <source>
        <dbReference type="ARBA" id="ARBA00049322"/>
    </source>
</evidence>
<comment type="catalytic activity">
    <reaction evidence="11">
        <text>12-(9Z-octadecenoyloxy)-octadecanoate + H2O = 12-hydroxyoctadecanoate + (9Z)-octadecenoate + H(+)</text>
        <dbReference type="Rhea" id="RHEA:52060"/>
        <dbReference type="ChEBI" id="CHEBI:15377"/>
        <dbReference type="ChEBI" id="CHEBI:15378"/>
        <dbReference type="ChEBI" id="CHEBI:30823"/>
        <dbReference type="ChEBI" id="CHEBI:84201"/>
        <dbReference type="ChEBI" id="CHEBI:136302"/>
    </reaction>
    <physiologicalReaction direction="left-to-right" evidence="11">
        <dbReference type="Rhea" id="RHEA:52061"/>
    </physiologicalReaction>
</comment>
<feature type="transmembrane region" description="Helical" evidence="17">
    <location>
        <begin position="202"/>
        <end position="221"/>
    </location>
</feature>
<evidence type="ECO:0000256" key="9">
    <source>
        <dbReference type="ARBA" id="ARBA00047863"/>
    </source>
</evidence>
<feature type="transmembrane region" description="Helical" evidence="17">
    <location>
        <begin position="9"/>
        <end position="27"/>
    </location>
</feature>
<feature type="transmembrane region" description="Helical" evidence="17">
    <location>
        <begin position="47"/>
        <end position="75"/>
    </location>
</feature>
<name>A0AAV1LCR8_9NEOP</name>
<dbReference type="Pfam" id="PF04750">
    <property type="entry name" value="Far-17a_AIG1"/>
    <property type="match status" value="1"/>
</dbReference>
<evidence type="ECO:0000256" key="17">
    <source>
        <dbReference type="SAM" id="Phobius"/>
    </source>
</evidence>
<comment type="catalytic activity">
    <reaction evidence="15">
        <text>13-(9Z-hexadecenoyloxy)-octadecanoate + H2O = 13-hydroxy-octadecanoate + (9Z)-hexadecenoate + H(+)</text>
        <dbReference type="Rhea" id="RHEA:52076"/>
        <dbReference type="ChEBI" id="CHEBI:15377"/>
        <dbReference type="ChEBI" id="CHEBI:15378"/>
        <dbReference type="ChEBI" id="CHEBI:32372"/>
        <dbReference type="ChEBI" id="CHEBI:136304"/>
        <dbReference type="ChEBI" id="CHEBI:136315"/>
    </reaction>
    <physiologicalReaction direction="left-to-right" evidence="15">
        <dbReference type="Rhea" id="RHEA:52077"/>
    </physiologicalReaction>
</comment>
<evidence type="ECO:0000256" key="12">
    <source>
        <dbReference type="ARBA" id="ARBA00048800"/>
    </source>
</evidence>
<evidence type="ECO:0000256" key="6">
    <source>
        <dbReference type="ARBA" id="ARBA00023136"/>
    </source>
</evidence>
<evidence type="ECO:0000313" key="18">
    <source>
        <dbReference type="EMBL" id="CAK1593276.1"/>
    </source>
</evidence>
<dbReference type="PANTHER" id="PTHR10989:SF16">
    <property type="entry name" value="AT02829P-RELATED"/>
    <property type="match status" value="1"/>
</dbReference>
<comment type="catalytic activity">
    <reaction evidence="1">
        <text>9-(9Z-hexadecenoyloxy)-octadecanoate + H2O = (9Z)-hexadecenoate + 9-hydroxy-octadecanoate + H(+)</text>
        <dbReference type="Rhea" id="RHEA:52068"/>
        <dbReference type="ChEBI" id="CHEBI:15377"/>
        <dbReference type="ChEBI" id="CHEBI:15378"/>
        <dbReference type="ChEBI" id="CHEBI:32372"/>
        <dbReference type="ChEBI" id="CHEBI:136286"/>
        <dbReference type="ChEBI" id="CHEBI:136309"/>
    </reaction>
    <physiologicalReaction direction="left-to-right" evidence="1">
        <dbReference type="Rhea" id="RHEA:52069"/>
    </physiologicalReaction>
</comment>
<evidence type="ECO:0000313" key="19">
    <source>
        <dbReference type="Proteomes" id="UP001314205"/>
    </source>
</evidence>
<evidence type="ECO:0000256" key="13">
    <source>
        <dbReference type="ARBA" id="ARBA00049221"/>
    </source>
</evidence>
<evidence type="ECO:0000256" key="14">
    <source>
        <dbReference type="ARBA" id="ARBA00049296"/>
    </source>
</evidence>
<comment type="catalytic activity">
    <reaction evidence="12">
        <text>9-(9Z-octadecenoyloxy)-octadecanoate + H2O = 9-hydroxy-octadecanoate + (9Z)-octadecenoate + H(+)</text>
        <dbReference type="Rhea" id="RHEA:52048"/>
        <dbReference type="ChEBI" id="CHEBI:15377"/>
        <dbReference type="ChEBI" id="CHEBI:15378"/>
        <dbReference type="ChEBI" id="CHEBI:30823"/>
        <dbReference type="ChEBI" id="CHEBI:136282"/>
        <dbReference type="ChEBI" id="CHEBI:136286"/>
    </reaction>
    <physiologicalReaction direction="left-to-right" evidence="12">
        <dbReference type="Rhea" id="RHEA:52049"/>
    </physiologicalReaction>
</comment>
<keyword evidence="19" id="KW-1185">Reference proteome</keyword>
<evidence type="ECO:0000256" key="7">
    <source>
        <dbReference type="ARBA" id="ARBA00047368"/>
    </source>
</evidence>
<accession>A0AAV1LCR8</accession>